<evidence type="ECO:0000313" key="2">
    <source>
        <dbReference type="Proteomes" id="UP000003843"/>
    </source>
</evidence>
<dbReference type="Proteomes" id="UP000003843">
    <property type="component" value="Unassembled WGS sequence"/>
</dbReference>
<accession>D0WAD2</accession>
<sequence length="105" mass="11181">MPSEVCSDGICVLGQVRPVTENICSDGVFRSSIKAAAVTRAYQAHQISGRQSGRRTAAEIDGTDFAASLTDSGSAMILSVQTRLQPPFQALRQKPQWLAQNGICG</sequence>
<evidence type="ECO:0000313" key="1">
    <source>
        <dbReference type="EMBL" id="EEZ75401.1"/>
    </source>
</evidence>
<comment type="caution">
    <text evidence="1">The sequence shown here is derived from an EMBL/GenBank/DDBJ whole genome shotgun (WGS) entry which is preliminary data.</text>
</comment>
<dbReference type="EMBL" id="ACEQ02000017">
    <property type="protein sequence ID" value="EEZ75401.1"/>
    <property type="molecule type" value="Genomic_DNA"/>
</dbReference>
<dbReference type="AlphaFoldDB" id="D0WAD2"/>
<reference evidence="1 2" key="1">
    <citation type="submission" date="2009-10" db="EMBL/GenBank/DDBJ databases">
        <authorList>
            <person name="Weinstock G."/>
            <person name="Sodergren E."/>
            <person name="Clifton S."/>
            <person name="Fulton L."/>
            <person name="Fulton B."/>
            <person name="Courtney L."/>
            <person name="Fronick C."/>
            <person name="Harrison M."/>
            <person name="Strong C."/>
            <person name="Farmer C."/>
            <person name="Delahaunty K."/>
            <person name="Markovic C."/>
            <person name="Hall O."/>
            <person name="Minx P."/>
            <person name="Tomlinson C."/>
            <person name="Mitreva M."/>
            <person name="Nelson J."/>
            <person name="Hou S."/>
            <person name="Wollam A."/>
            <person name="Pepin K.H."/>
            <person name="Johnson M."/>
            <person name="Bhonagiri V."/>
            <person name="Nash W.E."/>
            <person name="Warren W."/>
            <person name="Chinwalla A."/>
            <person name="Mardis E.R."/>
            <person name="Wilson R.K."/>
        </authorList>
    </citation>
    <scope>NUCLEOTIDE SEQUENCE [LARGE SCALE GENOMIC DNA]</scope>
    <source>
        <strain evidence="1 2">ATCC 23970</strain>
    </source>
</reference>
<protein>
    <submittedName>
        <fullName evidence="1">Uncharacterized protein</fullName>
    </submittedName>
</protein>
<organism evidence="1 2">
    <name type="scientific">Neisseria lactamica ATCC 23970</name>
    <dbReference type="NCBI Taxonomy" id="546265"/>
    <lineage>
        <taxon>Bacteria</taxon>
        <taxon>Pseudomonadati</taxon>
        <taxon>Pseudomonadota</taxon>
        <taxon>Betaproteobacteria</taxon>
        <taxon>Neisseriales</taxon>
        <taxon>Neisseriaceae</taxon>
        <taxon>Neisseria</taxon>
    </lineage>
</organism>
<proteinExistence type="predicted"/>
<gene>
    <name evidence="1" type="ORF">NEILACOT_04501</name>
</gene>
<name>D0WAD2_NEILA</name>